<accession>A0AAE0BAA7</accession>
<feature type="binding site" evidence="6">
    <location>
        <position position="307"/>
    </location>
    <ligand>
        <name>Fe cation</name>
        <dbReference type="ChEBI" id="CHEBI:24875"/>
        <note>catalytic</note>
    </ligand>
</feature>
<dbReference type="InterPro" id="IPR004574">
    <property type="entry name" value="Alkb"/>
</dbReference>
<name>A0AAE0BAA7_9CHLO</name>
<dbReference type="EMBL" id="LGRX02035923">
    <property type="protein sequence ID" value="KAK3232726.1"/>
    <property type="molecule type" value="Genomic_DNA"/>
</dbReference>
<evidence type="ECO:0000313" key="9">
    <source>
        <dbReference type="EMBL" id="KAK3232726.1"/>
    </source>
</evidence>
<comment type="similarity">
    <text evidence="1">Belongs to the alkB family.</text>
</comment>
<keyword evidence="10" id="KW-1185">Reference proteome</keyword>
<dbReference type="Gene3D" id="2.60.120.590">
    <property type="entry name" value="Alpha-ketoglutarate-dependent dioxygenase AlkB-like"/>
    <property type="match status" value="1"/>
</dbReference>
<dbReference type="GO" id="GO:0035515">
    <property type="term" value="F:oxidative RNA demethylase activity"/>
    <property type="evidence" value="ECO:0007669"/>
    <property type="project" value="TreeGrafter"/>
</dbReference>
<dbReference type="InterPro" id="IPR005123">
    <property type="entry name" value="Oxoglu/Fe-dep_dioxygenase_dom"/>
</dbReference>
<dbReference type="AlphaFoldDB" id="A0AAE0BAA7"/>
<feature type="compositionally biased region" description="Polar residues" evidence="7">
    <location>
        <begin position="166"/>
        <end position="178"/>
    </location>
</feature>
<reference evidence="9 10" key="1">
    <citation type="journal article" date="2015" name="Genome Biol. Evol.">
        <title>Comparative Genomics of a Bacterivorous Green Alga Reveals Evolutionary Causalities and Consequences of Phago-Mixotrophic Mode of Nutrition.</title>
        <authorList>
            <person name="Burns J.A."/>
            <person name="Paasch A."/>
            <person name="Narechania A."/>
            <person name="Kim E."/>
        </authorList>
    </citation>
    <scope>NUCLEOTIDE SEQUENCE [LARGE SCALE GENOMIC DNA]</scope>
    <source>
        <strain evidence="9 10">PLY_AMNH</strain>
    </source>
</reference>
<dbReference type="GO" id="GO:0035516">
    <property type="term" value="F:broad specificity oxidative DNA demethylase activity"/>
    <property type="evidence" value="ECO:0007669"/>
    <property type="project" value="TreeGrafter"/>
</dbReference>
<feature type="binding site" evidence="6">
    <location>
        <position position="309"/>
    </location>
    <ligand>
        <name>Fe cation</name>
        <dbReference type="ChEBI" id="CHEBI:24875"/>
        <note>catalytic</note>
    </ligand>
</feature>
<feature type="domain" description="Fe2OG dioxygenase" evidence="8">
    <location>
        <begin position="289"/>
        <end position="399"/>
    </location>
</feature>
<dbReference type="PROSITE" id="PS51471">
    <property type="entry name" value="FE2OG_OXY"/>
    <property type="match status" value="1"/>
</dbReference>
<evidence type="ECO:0000256" key="5">
    <source>
        <dbReference type="ARBA" id="ARBA00023004"/>
    </source>
</evidence>
<keyword evidence="3" id="KW-0223">Dioxygenase</keyword>
<keyword evidence="2 6" id="KW-0479">Metal-binding</keyword>
<evidence type="ECO:0000313" key="10">
    <source>
        <dbReference type="Proteomes" id="UP001190700"/>
    </source>
</evidence>
<evidence type="ECO:0000259" key="8">
    <source>
        <dbReference type="PROSITE" id="PS51471"/>
    </source>
</evidence>
<evidence type="ECO:0000256" key="7">
    <source>
        <dbReference type="SAM" id="MobiDB-lite"/>
    </source>
</evidence>
<evidence type="ECO:0000256" key="6">
    <source>
        <dbReference type="PIRSR" id="PIRSR604574-2"/>
    </source>
</evidence>
<feature type="binding site" evidence="6">
    <location>
        <position position="368"/>
    </location>
    <ligand>
        <name>Fe cation</name>
        <dbReference type="ChEBI" id="CHEBI:24875"/>
        <note>catalytic</note>
    </ligand>
</feature>
<feature type="region of interest" description="Disordered" evidence="7">
    <location>
        <begin position="166"/>
        <end position="185"/>
    </location>
</feature>
<protein>
    <recommendedName>
        <fullName evidence="8">Fe2OG dioxygenase domain-containing protein</fullName>
    </recommendedName>
</protein>
<evidence type="ECO:0000256" key="4">
    <source>
        <dbReference type="ARBA" id="ARBA00023002"/>
    </source>
</evidence>
<dbReference type="GO" id="GO:0008198">
    <property type="term" value="F:ferrous iron binding"/>
    <property type="evidence" value="ECO:0007669"/>
    <property type="project" value="TreeGrafter"/>
</dbReference>
<dbReference type="PANTHER" id="PTHR16557">
    <property type="entry name" value="ALKYLATED DNA REPAIR PROTEIN ALKB-RELATED"/>
    <property type="match status" value="1"/>
</dbReference>
<gene>
    <name evidence="9" type="ORF">CYMTET_56944</name>
</gene>
<dbReference type="Pfam" id="PF23202">
    <property type="entry name" value="PAH_ZNF598"/>
    <property type="match status" value="1"/>
</dbReference>
<keyword evidence="5 6" id="KW-0408">Iron</keyword>
<evidence type="ECO:0000256" key="3">
    <source>
        <dbReference type="ARBA" id="ARBA00022964"/>
    </source>
</evidence>
<dbReference type="InterPro" id="IPR027450">
    <property type="entry name" value="AlkB-like"/>
</dbReference>
<comment type="cofactor">
    <cofactor evidence="6">
        <name>Fe(2+)</name>
        <dbReference type="ChEBI" id="CHEBI:29033"/>
    </cofactor>
    <text evidence="6">Binds 1 Fe(2+) ion per subunit.</text>
</comment>
<dbReference type="Proteomes" id="UP001190700">
    <property type="component" value="Unassembled WGS sequence"/>
</dbReference>
<proteinExistence type="inferred from homology"/>
<keyword evidence="4" id="KW-0560">Oxidoreductase</keyword>
<feature type="region of interest" description="Disordered" evidence="7">
    <location>
        <begin position="91"/>
        <end position="141"/>
    </location>
</feature>
<comment type="caution">
    <text evidence="9">The sequence shown here is derived from an EMBL/GenBank/DDBJ whole genome shotgun (WGS) entry which is preliminary data.</text>
</comment>
<dbReference type="SUPFAM" id="SSF51197">
    <property type="entry name" value="Clavaminate synthase-like"/>
    <property type="match status" value="1"/>
</dbReference>
<dbReference type="PANTHER" id="PTHR16557:SF2">
    <property type="entry name" value="NUCLEIC ACID DIOXYGENASE ALKBH1"/>
    <property type="match status" value="1"/>
</dbReference>
<dbReference type="GO" id="GO:0005737">
    <property type="term" value="C:cytoplasm"/>
    <property type="evidence" value="ECO:0007669"/>
    <property type="project" value="TreeGrafter"/>
</dbReference>
<organism evidence="9 10">
    <name type="scientific">Cymbomonas tetramitiformis</name>
    <dbReference type="NCBI Taxonomy" id="36881"/>
    <lineage>
        <taxon>Eukaryota</taxon>
        <taxon>Viridiplantae</taxon>
        <taxon>Chlorophyta</taxon>
        <taxon>Pyramimonadophyceae</taxon>
        <taxon>Pyramimonadales</taxon>
        <taxon>Pyramimonadaceae</taxon>
        <taxon>Cymbomonas</taxon>
    </lineage>
</organism>
<dbReference type="InterPro" id="IPR057634">
    <property type="entry name" value="PAH_ZNF598/HEL2"/>
</dbReference>
<dbReference type="InterPro" id="IPR037151">
    <property type="entry name" value="AlkB-like_sf"/>
</dbReference>
<dbReference type="GO" id="GO:0035513">
    <property type="term" value="P:oxidative RNA demethylation"/>
    <property type="evidence" value="ECO:0007669"/>
    <property type="project" value="TreeGrafter"/>
</dbReference>
<evidence type="ECO:0000256" key="2">
    <source>
        <dbReference type="ARBA" id="ARBA00022723"/>
    </source>
</evidence>
<sequence>MEQGDPDHKRRTKTLIGNLKSILGEKYSDFKAESIRFQHGETSANEYLKTARTLLIADDVLREMALLLPHTEKRSELLKFMDLGIEASKPSQQILRCPPSDGVKRSDTKSTHQSGSLRYRPSAGEEPTLHCSAQQKPAHQRGPLRYEASAEEVPTLDCSAQQVRGRSTHLPTASNSAAPSAHFAAPRKKARVQVLQPGLVLLKGALDIATQIYLVQEAFRLGDGSNESGGGFYSEENPEERATPCFKLNMGSRGRLIDTIQSFPDRFREICLECLQQGMAADENLTEMDPTTLLLNFYKENAEFKWHKDSEDPELVRQRLGKTIVSFTVGLSANFGYKMSFESEEHGTVRLDSGDVLLFGGPSRMIVHSVLRVIPKTMPPQLRGKMRTGRLNVTFRDVGCGSIDVTQFPRYRVSYDTETG</sequence>
<evidence type="ECO:0000256" key="1">
    <source>
        <dbReference type="ARBA" id="ARBA00007879"/>
    </source>
</evidence>
<dbReference type="Pfam" id="PF13532">
    <property type="entry name" value="2OG-FeII_Oxy_2"/>
    <property type="match status" value="1"/>
</dbReference>